<gene>
    <name evidence="2" type="ORF">BD410DRAFT_721636</name>
</gene>
<dbReference type="PANTHER" id="PTHR45657:SF3">
    <property type="entry name" value="TRANSPORTER, PUTATIVE (AFU_ORTHOLOGUE AFUA_5G09260)-RELATED"/>
    <property type="match status" value="1"/>
</dbReference>
<name>A0A4Y7Q7T7_9AGAM</name>
<dbReference type="SUPFAM" id="SSF46938">
    <property type="entry name" value="CRAL/TRIO N-terminal domain"/>
    <property type="match status" value="1"/>
</dbReference>
<feature type="domain" description="CRAL-TRIO" evidence="1">
    <location>
        <begin position="95"/>
        <end position="273"/>
    </location>
</feature>
<evidence type="ECO:0000313" key="2">
    <source>
        <dbReference type="EMBL" id="TDL23192.1"/>
    </source>
</evidence>
<dbReference type="Proteomes" id="UP000294933">
    <property type="component" value="Unassembled WGS sequence"/>
</dbReference>
<dbReference type="SMART" id="SM00516">
    <property type="entry name" value="SEC14"/>
    <property type="match status" value="1"/>
</dbReference>
<dbReference type="STRING" id="50990.A0A4Y7Q7T7"/>
<dbReference type="PROSITE" id="PS50191">
    <property type="entry name" value="CRAL_TRIO"/>
    <property type="match status" value="1"/>
</dbReference>
<protein>
    <submittedName>
        <fullName evidence="2">CRAL/TRIO domain-containing protein</fullName>
    </submittedName>
</protein>
<organism evidence="2 3">
    <name type="scientific">Rickenella mellea</name>
    <dbReference type="NCBI Taxonomy" id="50990"/>
    <lineage>
        <taxon>Eukaryota</taxon>
        <taxon>Fungi</taxon>
        <taxon>Dikarya</taxon>
        <taxon>Basidiomycota</taxon>
        <taxon>Agaricomycotina</taxon>
        <taxon>Agaricomycetes</taxon>
        <taxon>Hymenochaetales</taxon>
        <taxon>Rickenellaceae</taxon>
        <taxon>Rickenella</taxon>
    </lineage>
</organism>
<dbReference type="PANTHER" id="PTHR45657">
    <property type="entry name" value="CRAL-TRIO DOMAIN-CONTAINING PROTEIN YKL091C-RELATED"/>
    <property type="match status" value="1"/>
</dbReference>
<dbReference type="InterPro" id="IPR011074">
    <property type="entry name" value="CRAL/TRIO_N_dom"/>
</dbReference>
<dbReference type="SUPFAM" id="SSF52087">
    <property type="entry name" value="CRAL/TRIO domain"/>
    <property type="match status" value="1"/>
</dbReference>
<dbReference type="InterPro" id="IPR036273">
    <property type="entry name" value="CRAL/TRIO_N_dom_sf"/>
</dbReference>
<reference evidence="2 3" key="1">
    <citation type="submission" date="2018-06" db="EMBL/GenBank/DDBJ databases">
        <title>A transcriptomic atlas of mushroom development highlights an independent origin of complex multicellularity.</title>
        <authorList>
            <consortium name="DOE Joint Genome Institute"/>
            <person name="Krizsan K."/>
            <person name="Almasi E."/>
            <person name="Merenyi Z."/>
            <person name="Sahu N."/>
            <person name="Viragh M."/>
            <person name="Koszo T."/>
            <person name="Mondo S."/>
            <person name="Kiss B."/>
            <person name="Balint B."/>
            <person name="Kues U."/>
            <person name="Barry K."/>
            <person name="Hegedus J.C."/>
            <person name="Henrissat B."/>
            <person name="Johnson J."/>
            <person name="Lipzen A."/>
            <person name="Ohm R."/>
            <person name="Nagy I."/>
            <person name="Pangilinan J."/>
            <person name="Yan J."/>
            <person name="Xiong Y."/>
            <person name="Grigoriev I.V."/>
            <person name="Hibbett D.S."/>
            <person name="Nagy L.G."/>
        </authorList>
    </citation>
    <scope>NUCLEOTIDE SEQUENCE [LARGE SCALE GENOMIC DNA]</scope>
    <source>
        <strain evidence="2 3">SZMC22713</strain>
    </source>
</reference>
<dbReference type="Gene3D" id="3.40.525.10">
    <property type="entry name" value="CRAL-TRIO lipid binding domain"/>
    <property type="match status" value="1"/>
</dbReference>
<dbReference type="AlphaFoldDB" id="A0A4Y7Q7T7"/>
<sequence>MERRSTSRKYAGHLGQLTPAQESALQTFKSNLESAHLYTPGTEDAKPSHDDVTLIRFLRARRFDPAKAQKQFSDTAKWRQQHDVDNMFANFNTEELDQSRCYYPRWTGRRDKDGFPLYVYRLGSLGPIQDEITSVPEKRRYERIIALYESMIRFVFPLCTYLPHAIAPTPIACSTTIIDFEGATIRQMWSLRNHLQEASVLATANYPETLGSIAVVNAPSFFPTIWNWIKGWFDEGTRDKIHILGRDSASTLLTLVNAPDLPKTYGGELDWKFGDAPNLDDEATKVLGELPRGSVIFVDGAVTRPVEYKPPATEKMENGIANGHTNGMDTK</sequence>
<evidence type="ECO:0000313" key="3">
    <source>
        <dbReference type="Proteomes" id="UP000294933"/>
    </source>
</evidence>
<proteinExistence type="predicted"/>
<accession>A0A4Y7Q7T7</accession>
<dbReference type="CDD" id="cd00170">
    <property type="entry name" value="SEC14"/>
    <property type="match status" value="1"/>
</dbReference>
<dbReference type="Pfam" id="PF00650">
    <property type="entry name" value="CRAL_TRIO"/>
    <property type="match status" value="1"/>
</dbReference>
<dbReference type="Pfam" id="PF03765">
    <property type="entry name" value="CRAL_TRIO_N"/>
    <property type="match status" value="1"/>
</dbReference>
<dbReference type="InterPro" id="IPR051026">
    <property type="entry name" value="PI/PC_transfer"/>
</dbReference>
<dbReference type="OrthoDB" id="30289at2759"/>
<dbReference type="Gene3D" id="1.10.8.20">
    <property type="entry name" value="N-terminal domain of phosphatidylinositol transfer protein sec14p"/>
    <property type="match status" value="1"/>
</dbReference>
<dbReference type="InterPro" id="IPR036865">
    <property type="entry name" value="CRAL-TRIO_dom_sf"/>
</dbReference>
<dbReference type="VEuPathDB" id="FungiDB:BD410DRAFT_721636"/>
<dbReference type="InterPro" id="IPR001251">
    <property type="entry name" value="CRAL-TRIO_dom"/>
</dbReference>
<keyword evidence="3" id="KW-1185">Reference proteome</keyword>
<dbReference type="EMBL" id="ML170171">
    <property type="protein sequence ID" value="TDL23192.1"/>
    <property type="molecule type" value="Genomic_DNA"/>
</dbReference>
<evidence type="ECO:0000259" key="1">
    <source>
        <dbReference type="PROSITE" id="PS50191"/>
    </source>
</evidence>
<dbReference type="SMART" id="SM01100">
    <property type="entry name" value="CRAL_TRIO_N"/>
    <property type="match status" value="1"/>
</dbReference>